<dbReference type="InterPro" id="IPR001633">
    <property type="entry name" value="EAL_dom"/>
</dbReference>
<dbReference type="SUPFAM" id="SSF55785">
    <property type="entry name" value="PYP-like sensor domain (PAS domain)"/>
    <property type="match status" value="1"/>
</dbReference>
<dbReference type="Gene3D" id="3.20.20.450">
    <property type="entry name" value="EAL domain"/>
    <property type="match status" value="1"/>
</dbReference>
<dbReference type="SMART" id="SM00065">
    <property type="entry name" value="GAF"/>
    <property type="match status" value="2"/>
</dbReference>
<dbReference type="Gene3D" id="3.30.450.40">
    <property type="match status" value="2"/>
</dbReference>
<reference evidence="3 4" key="1">
    <citation type="journal article" date="2019" name="Int. J. Syst. Evol. Microbiol.">
        <title>The Global Catalogue of Microorganisms (GCM) 10K type strain sequencing project: providing services to taxonomists for standard genome sequencing and annotation.</title>
        <authorList>
            <consortium name="The Broad Institute Genomics Platform"/>
            <consortium name="The Broad Institute Genome Sequencing Center for Infectious Disease"/>
            <person name="Wu L."/>
            <person name="Ma J."/>
        </authorList>
    </citation>
    <scope>NUCLEOTIDE SEQUENCE [LARGE SCALE GENOMIC DNA]</scope>
    <source>
        <strain evidence="3 4">JCM 14368</strain>
    </source>
</reference>
<dbReference type="Gene3D" id="3.30.70.270">
    <property type="match status" value="2"/>
</dbReference>
<dbReference type="CDD" id="cd00130">
    <property type="entry name" value="PAS"/>
    <property type="match status" value="1"/>
</dbReference>
<dbReference type="Pfam" id="PF08448">
    <property type="entry name" value="PAS_4"/>
    <property type="match status" value="1"/>
</dbReference>
<dbReference type="InterPro" id="IPR052155">
    <property type="entry name" value="Biofilm_reg_signaling"/>
</dbReference>
<comment type="caution">
    <text evidence="3">The sequence shown here is derived from an EMBL/GenBank/DDBJ whole genome shotgun (WGS) entry which is preliminary data.</text>
</comment>
<dbReference type="InterPro" id="IPR043128">
    <property type="entry name" value="Rev_trsase/Diguanyl_cyclase"/>
</dbReference>
<dbReference type="SUPFAM" id="SSF141868">
    <property type="entry name" value="EAL domain-like"/>
    <property type="match status" value="1"/>
</dbReference>
<dbReference type="InterPro" id="IPR035919">
    <property type="entry name" value="EAL_sf"/>
</dbReference>
<feature type="domain" description="GGDEF" evidence="2">
    <location>
        <begin position="431"/>
        <end position="564"/>
    </location>
</feature>
<evidence type="ECO:0000313" key="3">
    <source>
        <dbReference type="EMBL" id="GAA0501821.1"/>
    </source>
</evidence>
<proteinExistence type="predicted"/>
<gene>
    <name evidence="3" type="ORF">GCM10008937_06710</name>
</gene>
<dbReference type="EMBL" id="BAAADB010000004">
    <property type="protein sequence ID" value="GAA0501821.1"/>
    <property type="molecule type" value="Genomic_DNA"/>
</dbReference>
<dbReference type="RefSeq" id="WP_343756049.1">
    <property type="nucleotide sequence ID" value="NZ_BAAADB010000004.1"/>
</dbReference>
<keyword evidence="4" id="KW-1185">Reference proteome</keyword>
<evidence type="ECO:0000313" key="4">
    <source>
        <dbReference type="Proteomes" id="UP001500191"/>
    </source>
</evidence>
<dbReference type="PANTHER" id="PTHR44757">
    <property type="entry name" value="DIGUANYLATE CYCLASE DGCP"/>
    <property type="match status" value="1"/>
</dbReference>
<dbReference type="InterPro" id="IPR003018">
    <property type="entry name" value="GAF"/>
</dbReference>
<sequence length="1379" mass="147907">MLRGTLLLDAAGRVVGRSGWVPGAGPGQLQPGELYLPGAAQGDSAALRALAGGIAQVLEGQLPVYRQAWQEPQGSGTVQVDRWDAGSAAGGALVSWVLEDPSGDGTPIAGGAAGAAEVGADASLRALFDHFEQAVLLVDRAWRLTYLNPAARRFVRPEVTTRPLGSTLWEVFPRVLSAGVDGALRRAMAGGRPFRQTVHLAAVDQWFEVSVHPHRGGLQVSFQDVTARRWAEQEQAAHTEVLESALRGAPLSRLLEMVGRHLEVACPGYLSLVMLLDATDGRLRAAAAPSLPASLWPALQVPAEVGMGACGTAAALDRRVVVTDMFNDPFCEVYRDLIVKHDLRAVVSLPLHDRAGQVTGTVALFARQRGAFPDAVLGTLEQTRHAAAMVVSHARALAALGHQANLDVVTGAANRLRLEEVLGERLRLGPFPLSVLAVNTGNLEAISEQLGHDAGDLLLAETARRLTALCGPDELLAKLSAGQFIVVLPATDRAQAEVRAQACADAVRSPLTVKGRRLSLSPKVGLHVVEGPGSALSAAQFVQYADLARRSLRPGGADVAVFEWGLLESSRQRFEIATALRDALAEGQLTLHYQPKVRLDSGALFGVEALLRWQHPELGNVRPDVFIPIAEETGLITRIGHWVLREACRQGAAWRAGAYPSLQVAVNVSAVQFSDGGFVEVVRDALRETGLPPGALELEVTESVVMQGTARVLARLRALRDLGVSVSIDDFGTGYSSLSYLPSLPVSALKIDRSFVSPARPESGTVAVLEAIATIAQQLGVETVAEGVETEEQFLLVRSLGCQYAQGYLFGRPRAAHEGLGLSFTPQGGVAGARAVPAAAYQRVLEQLLPCQSEEAFRERLSEAVGALRSELVRVDPRDPLAVAWQGGPDHAGFGAFQAFRANVAHIAGTVVNLEQHRQLYRLAQRLTGAGEEALTLGSASLEFCRMFHARGLMGLRVRAGQLVREPAWDAGTPAARTFTAEDLRRVRAGELIVEPDGALVPVAGKYAVRVAFWLSLPGATWQAGELGLLRQASFLLGAEYERVQSERYRRAVLELHRELLRCPVEDAYLLLLRKAIELTPGAQRGSFLVRTDGPFRYAASVGYPAAELQDVQYDAQALRDEWYGLGEEAWNAGRPRVLRGGTITAQGSGYYRGETWTPEPLPSLADITANIGVPVLSGGEVYGFLNIDSGADVDAFGEDSVVVVQAFAAQAALLLHEASLRAQIHLAARTDLLTGLPNRRAFTETLGREVSRARRHGEPLSLIVADIRRFKSVNDQLGHPVGDEALVLVARVLRDTVRTEDTVFRWGGDEFAVLLPRTPADAAGLVRARLRAALKAEPFPLGPLELNMGTATLGGADLNGEQLLQEADMAMYREKRGS</sequence>
<dbReference type="Pfam" id="PF13185">
    <property type="entry name" value="GAF_2"/>
    <property type="match status" value="2"/>
</dbReference>
<feature type="domain" description="GGDEF" evidence="2">
    <location>
        <begin position="1259"/>
        <end position="1379"/>
    </location>
</feature>
<accession>A0ABN1BNQ9</accession>
<name>A0ABN1BNQ9_9DEIO</name>
<evidence type="ECO:0000259" key="2">
    <source>
        <dbReference type="PROSITE" id="PS50887"/>
    </source>
</evidence>
<organism evidence="3 4">
    <name type="scientific">Deinococcus depolymerans</name>
    <dbReference type="NCBI Taxonomy" id="392408"/>
    <lineage>
        <taxon>Bacteria</taxon>
        <taxon>Thermotogati</taxon>
        <taxon>Deinococcota</taxon>
        <taxon>Deinococci</taxon>
        <taxon>Deinococcales</taxon>
        <taxon>Deinococcaceae</taxon>
        <taxon>Deinococcus</taxon>
    </lineage>
</organism>
<dbReference type="PROSITE" id="PS50883">
    <property type="entry name" value="EAL"/>
    <property type="match status" value="1"/>
</dbReference>
<dbReference type="SMART" id="SM00052">
    <property type="entry name" value="EAL"/>
    <property type="match status" value="1"/>
</dbReference>
<dbReference type="SMART" id="SM00267">
    <property type="entry name" value="GGDEF"/>
    <property type="match status" value="2"/>
</dbReference>
<dbReference type="Pfam" id="PF00563">
    <property type="entry name" value="EAL"/>
    <property type="match status" value="1"/>
</dbReference>
<dbReference type="SUPFAM" id="SSF55781">
    <property type="entry name" value="GAF domain-like"/>
    <property type="match status" value="2"/>
</dbReference>
<dbReference type="InterPro" id="IPR013656">
    <property type="entry name" value="PAS_4"/>
</dbReference>
<evidence type="ECO:0000259" key="1">
    <source>
        <dbReference type="PROSITE" id="PS50883"/>
    </source>
</evidence>
<protein>
    <recommendedName>
        <fullName evidence="5">Diguanylate cyclase</fullName>
    </recommendedName>
</protein>
<evidence type="ECO:0008006" key="5">
    <source>
        <dbReference type="Google" id="ProtNLM"/>
    </source>
</evidence>
<dbReference type="CDD" id="cd01949">
    <property type="entry name" value="GGDEF"/>
    <property type="match status" value="2"/>
</dbReference>
<dbReference type="Proteomes" id="UP001500191">
    <property type="component" value="Unassembled WGS sequence"/>
</dbReference>
<feature type="domain" description="EAL" evidence="1">
    <location>
        <begin position="573"/>
        <end position="827"/>
    </location>
</feature>
<dbReference type="CDD" id="cd01948">
    <property type="entry name" value="EAL"/>
    <property type="match status" value="1"/>
</dbReference>
<dbReference type="NCBIfam" id="TIGR00254">
    <property type="entry name" value="GGDEF"/>
    <property type="match status" value="2"/>
</dbReference>
<dbReference type="Pfam" id="PF00990">
    <property type="entry name" value="GGDEF"/>
    <property type="match status" value="2"/>
</dbReference>
<dbReference type="PROSITE" id="PS50887">
    <property type="entry name" value="GGDEF"/>
    <property type="match status" value="2"/>
</dbReference>
<dbReference type="InterPro" id="IPR029016">
    <property type="entry name" value="GAF-like_dom_sf"/>
</dbReference>
<dbReference type="InterPro" id="IPR035965">
    <property type="entry name" value="PAS-like_dom_sf"/>
</dbReference>
<dbReference type="SUPFAM" id="SSF55073">
    <property type="entry name" value="Nucleotide cyclase"/>
    <property type="match status" value="2"/>
</dbReference>
<dbReference type="InterPro" id="IPR000014">
    <property type="entry name" value="PAS"/>
</dbReference>
<dbReference type="InterPro" id="IPR029787">
    <property type="entry name" value="Nucleotide_cyclase"/>
</dbReference>
<dbReference type="Gene3D" id="3.30.450.20">
    <property type="entry name" value="PAS domain"/>
    <property type="match status" value="1"/>
</dbReference>
<dbReference type="InterPro" id="IPR000160">
    <property type="entry name" value="GGDEF_dom"/>
</dbReference>
<dbReference type="PANTHER" id="PTHR44757:SF2">
    <property type="entry name" value="BIOFILM ARCHITECTURE MAINTENANCE PROTEIN MBAA"/>
    <property type="match status" value="1"/>
</dbReference>